<sequence length="111" mass="12139">MDTQTQQLSVKLADCVAACNHCATACLEEDNVKMMASCIRTDLDCAAICSTALGFVNRQSQFTDDLLRQCIEICNACEKECRQHDHDHCQACADACQACAKACENYVGTHV</sequence>
<dbReference type="PANTHER" id="PTHR37310">
    <property type="entry name" value="CYTOPLASMIC PROTEIN-RELATED"/>
    <property type="match status" value="1"/>
</dbReference>
<keyword evidence="2" id="KW-1185">Reference proteome</keyword>
<proteinExistence type="predicted"/>
<protein>
    <recommendedName>
        <fullName evidence="3">Four-helix bundle copper-binding protein</fullName>
    </recommendedName>
</protein>
<dbReference type="EMBL" id="FNFO01000002">
    <property type="protein sequence ID" value="SDK21602.1"/>
    <property type="molecule type" value="Genomic_DNA"/>
</dbReference>
<dbReference type="OrthoDB" id="5396211at2"/>
<reference evidence="1 2" key="1">
    <citation type="submission" date="2016-10" db="EMBL/GenBank/DDBJ databases">
        <authorList>
            <person name="de Groot N.N."/>
        </authorList>
    </citation>
    <scope>NUCLEOTIDE SEQUENCE [LARGE SCALE GENOMIC DNA]</scope>
    <source>
        <strain evidence="1 2">DSM 25186</strain>
    </source>
</reference>
<name>A0A1G9A2L3_9BACT</name>
<dbReference type="PANTHER" id="PTHR37310:SF1">
    <property type="entry name" value="CYTOPLASMIC PROTEIN"/>
    <property type="match status" value="1"/>
</dbReference>
<dbReference type="Pfam" id="PF03860">
    <property type="entry name" value="Csp"/>
    <property type="match status" value="1"/>
</dbReference>
<evidence type="ECO:0000313" key="1">
    <source>
        <dbReference type="EMBL" id="SDK21602.1"/>
    </source>
</evidence>
<dbReference type="AlphaFoldDB" id="A0A1G9A2L3"/>
<dbReference type="Gene3D" id="1.20.1270.360">
    <property type="match status" value="1"/>
</dbReference>
<dbReference type="Proteomes" id="UP000198510">
    <property type="component" value="Unassembled WGS sequence"/>
</dbReference>
<dbReference type="STRING" id="1075417.SAMN05421823_102164"/>
<gene>
    <name evidence="1" type="ORF">SAMN05421823_102164</name>
</gene>
<dbReference type="InterPro" id="IPR005560">
    <property type="entry name" value="Csp_YhjQ"/>
</dbReference>
<organism evidence="1 2">
    <name type="scientific">Catalinimonas alkaloidigena</name>
    <dbReference type="NCBI Taxonomy" id="1075417"/>
    <lineage>
        <taxon>Bacteria</taxon>
        <taxon>Pseudomonadati</taxon>
        <taxon>Bacteroidota</taxon>
        <taxon>Cytophagia</taxon>
        <taxon>Cytophagales</taxon>
        <taxon>Catalimonadaceae</taxon>
        <taxon>Catalinimonas</taxon>
    </lineage>
</organism>
<dbReference type="InterPro" id="IPR044543">
    <property type="entry name" value="YHJQ-like"/>
</dbReference>
<evidence type="ECO:0000313" key="2">
    <source>
        <dbReference type="Proteomes" id="UP000198510"/>
    </source>
</evidence>
<dbReference type="CDD" id="cd08026">
    <property type="entry name" value="DUF326"/>
    <property type="match status" value="1"/>
</dbReference>
<evidence type="ECO:0008006" key="3">
    <source>
        <dbReference type="Google" id="ProtNLM"/>
    </source>
</evidence>
<dbReference type="RefSeq" id="WP_089679601.1">
    <property type="nucleotide sequence ID" value="NZ_FNFO01000002.1"/>
</dbReference>
<accession>A0A1G9A2L3</accession>